<dbReference type="OrthoDB" id="529273at2759"/>
<dbReference type="AlphaFoldDB" id="T1EDX7"/>
<keyword evidence="5" id="KW-1133">Transmembrane helix</keyword>
<dbReference type="EnsemblMetazoa" id="HelroT105809">
    <property type="protein sequence ID" value="HelroP105809"/>
    <property type="gene ID" value="HelroG105809"/>
</dbReference>
<dbReference type="PANTHER" id="PTHR20961">
    <property type="entry name" value="GLYCOSYLTRANSFERASE"/>
    <property type="match status" value="1"/>
</dbReference>
<dbReference type="STRING" id="6412.T1EDX7"/>
<keyword evidence="11" id="KW-1185">Reference proteome</keyword>
<evidence type="ECO:0000313" key="11">
    <source>
        <dbReference type="Proteomes" id="UP000015101"/>
    </source>
</evidence>
<dbReference type="OMA" id="EFQMRVV"/>
<protein>
    <recommendedName>
        <fullName evidence="8">Glycosyltransferase 61 catalytic domain-containing protein</fullName>
    </recommendedName>
</protein>
<sequence>MKCHPVQAKSEPVLKLKPTSAHCWGGNHTNRICYFTNLYFSTDIEEFIFVHGDGSSYINIPDNIYNPALLDMSSVEDHNTQYFAYMDVSLEKFSNPLGKNISTVDGFTLCMKRFLPSNLMHIFHDDLLPIYYTIDVLKSKFNPSTLDVNHDLDVKLFYADSRPPGDYSYLYDIFSNNNKPLYLYDLLQSDNNSLICFSNVIVGVLKHTTWYQYGFKTFQGPLSDSKINKTIINKFTNFYKTKMNITNSLSDNTINKPQKGILLIRHKNRLILNEAELVSTLVNRLGIKIRMMSLESHTLNDIIAEISNAKFIMGMHGSLLILSIFLPPGSILVELFPYAVSLNNYTPFRTVVSIPGLNVSYIAWQNTDRYKTVTHPNRPAKEGGIGHLDNEERERIENSDVVSEHLCCQDPTWLFRIYQDTLVDIKEVIQLIKIKIILRPYRISNLKCRWQSDSSLRVTWDAPFNIKYLNYDTMHYDLILQNTQHLNSEDFISLKIKADDENSAVINSEIVDVDDEYLVWIRCVIDENILGPFNNINVFC</sequence>
<evidence type="ECO:0000256" key="3">
    <source>
        <dbReference type="ARBA" id="ARBA00022679"/>
    </source>
</evidence>
<keyword evidence="2" id="KW-0328">Glycosyltransferase</keyword>
<evidence type="ECO:0000256" key="5">
    <source>
        <dbReference type="ARBA" id="ARBA00022989"/>
    </source>
</evidence>
<gene>
    <name evidence="10" type="primary">20194779</name>
    <name evidence="9" type="ORF">HELRODRAFT_105809</name>
</gene>
<dbReference type="KEGG" id="hro:HELRODRAFT_105809"/>
<reference evidence="10" key="3">
    <citation type="submission" date="2015-06" db="UniProtKB">
        <authorList>
            <consortium name="EnsemblMetazoa"/>
        </authorList>
    </citation>
    <scope>IDENTIFICATION</scope>
</reference>
<keyword evidence="6" id="KW-0472">Membrane</keyword>
<evidence type="ECO:0000256" key="1">
    <source>
        <dbReference type="ARBA" id="ARBA00004167"/>
    </source>
</evidence>
<dbReference type="GO" id="GO:0035269">
    <property type="term" value="P:protein O-linked glycosylation via mannose"/>
    <property type="evidence" value="ECO:0000318"/>
    <property type="project" value="GO_Central"/>
</dbReference>
<keyword evidence="7" id="KW-0325">Glycoprotein</keyword>
<reference evidence="11" key="1">
    <citation type="submission" date="2012-12" db="EMBL/GenBank/DDBJ databases">
        <authorList>
            <person name="Hellsten U."/>
            <person name="Grimwood J."/>
            <person name="Chapman J.A."/>
            <person name="Shapiro H."/>
            <person name="Aerts A."/>
            <person name="Otillar R.P."/>
            <person name="Terry A.Y."/>
            <person name="Boore J.L."/>
            <person name="Simakov O."/>
            <person name="Marletaz F."/>
            <person name="Cho S.-J."/>
            <person name="Edsinger-Gonzales E."/>
            <person name="Havlak P."/>
            <person name="Kuo D.-H."/>
            <person name="Larsson T."/>
            <person name="Lv J."/>
            <person name="Arendt D."/>
            <person name="Savage R."/>
            <person name="Osoegawa K."/>
            <person name="de Jong P."/>
            <person name="Lindberg D.R."/>
            <person name="Seaver E.C."/>
            <person name="Weisblat D.A."/>
            <person name="Putnam N.H."/>
            <person name="Grigoriev I.V."/>
            <person name="Rokhsar D.S."/>
        </authorList>
    </citation>
    <scope>NUCLEOTIDE SEQUENCE</scope>
</reference>
<dbReference type="CTD" id="20194779"/>
<evidence type="ECO:0000256" key="7">
    <source>
        <dbReference type="ARBA" id="ARBA00023180"/>
    </source>
</evidence>
<evidence type="ECO:0000259" key="8">
    <source>
        <dbReference type="Pfam" id="PF04577"/>
    </source>
</evidence>
<evidence type="ECO:0000256" key="2">
    <source>
        <dbReference type="ARBA" id="ARBA00022676"/>
    </source>
</evidence>
<accession>T1EDX7</accession>
<dbReference type="GO" id="GO:0097363">
    <property type="term" value="F:protein O-acetylglucosaminyltransferase activity"/>
    <property type="evidence" value="ECO:0000318"/>
    <property type="project" value="GO_Central"/>
</dbReference>
<feature type="domain" description="Glycosyltransferase 61 catalytic" evidence="8">
    <location>
        <begin position="239"/>
        <end position="332"/>
    </location>
</feature>
<comment type="subcellular location">
    <subcellularLocation>
        <location evidence="1">Membrane</location>
        <topology evidence="1">Single-pass membrane protein</topology>
    </subcellularLocation>
</comment>
<keyword evidence="4" id="KW-0812">Transmembrane</keyword>
<reference evidence="9 11" key="2">
    <citation type="journal article" date="2013" name="Nature">
        <title>Insights into bilaterian evolution from three spiralian genomes.</title>
        <authorList>
            <person name="Simakov O."/>
            <person name="Marletaz F."/>
            <person name="Cho S.J."/>
            <person name="Edsinger-Gonzales E."/>
            <person name="Havlak P."/>
            <person name="Hellsten U."/>
            <person name="Kuo D.H."/>
            <person name="Larsson T."/>
            <person name="Lv J."/>
            <person name="Arendt D."/>
            <person name="Savage R."/>
            <person name="Osoegawa K."/>
            <person name="de Jong P."/>
            <person name="Grimwood J."/>
            <person name="Chapman J.A."/>
            <person name="Shapiro H."/>
            <person name="Aerts A."/>
            <person name="Otillar R.P."/>
            <person name="Terry A.Y."/>
            <person name="Boore J.L."/>
            <person name="Grigoriev I.V."/>
            <person name="Lindberg D.R."/>
            <person name="Seaver E.C."/>
            <person name="Weisblat D.A."/>
            <person name="Putnam N.H."/>
            <person name="Rokhsar D.S."/>
        </authorList>
    </citation>
    <scope>NUCLEOTIDE SEQUENCE</scope>
</reference>
<dbReference type="eggNOG" id="KOG4698">
    <property type="taxonomic scope" value="Eukaryota"/>
</dbReference>
<dbReference type="EMBL" id="KB095811">
    <property type="protein sequence ID" value="ESO13223.1"/>
    <property type="molecule type" value="Genomic_DNA"/>
</dbReference>
<dbReference type="InParanoid" id="T1EDX7"/>
<dbReference type="InterPro" id="IPR049625">
    <property type="entry name" value="Glyco_transf_61_cat"/>
</dbReference>
<name>T1EDX7_HELRO</name>
<proteinExistence type="predicted"/>
<dbReference type="EMBL" id="AMQM01000397">
    <property type="status" value="NOT_ANNOTATED_CDS"/>
    <property type="molecule type" value="Genomic_DNA"/>
</dbReference>
<dbReference type="PANTHER" id="PTHR20961:SF38">
    <property type="entry name" value="PROTEIN O-LINKED-MANNOSE BETA-1,4-N-ACETYLGLUCOSAMINYLTRANSFERASE 2"/>
    <property type="match status" value="1"/>
</dbReference>
<dbReference type="InterPro" id="IPR007657">
    <property type="entry name" value="Glycosyltransferase_61"/>
</dbReference>
<evidence type="ECO:0000256" key="4">
    <source>
        <dbReference type="ARBA" id="ARBA00022692"/>
    </source>
</evidence>
<keyword evidence="3" id="KW-0808">Transferase</keyword>
<dbReference type="GeneID" id="20194779"/>
<dbReference type="RefSeq" id="XP_009009943.1">
    <property type="nucleotide sequence ID" value="XM_009011695.1"/>
</dbReference>
<dbReference type="HOGENOM" id="CLU_020169_0_0_1"/>
<organism evidence="10 11">
    <name type="scientific">Helobdella robusta</name>
    <name type="common">Californian leech</name>
    <dbReference type="NCBI Taxonomy" id="6412"/>
    <lineage>
        <taxon>Eukaryota</taxon>
        <taxon>Metazoa</taxon>
        <taxon>Spiralia</taxon>
        <taxon>Lophotrochozoa</taxon>
        <taxon>Annelida</taxon>
        <taxon>Clitellata</taxon>
        <taxon>Hirudinea</taxon>
        <taxon>Rhynchobdellida</taxon>
        <taxon>Glossiphoniidae</taxon>
        <taxon>Helobdella</taxon>
    </lineage>
</organism>
<dbReference type="Proteomes" id="UP000015101">
    <property type="component" value="Unassembled WGS sequence"/>
</dbReference>
<evidence type="ECO:0000256" key="6">
    <source>
        <dbReference type="ARBA" id="ARBA00023136"/>
    </source>
</evidence>
<evidence type="ECO:0000313" key="10">
    <source>
        <dbReference type="EnsemblMetazoa" id="HelroP105809"/>
    </source>
</evidence>
<dbReference type="GO" id="GO:0005783">
    <property type="term" value="C:endoplasmic reticulum"/>
    <property type="evidence" value="ECO:0000318"/>
    <property type="project" value="GO_Central"/>
</dbReference>
<dbReference type="Pfam" id="PF04577">
    <property type="entry name" value="Glyco_transf_61"/>
    <property type="match status" value="1"/>
</dbReference>
<dbReference type="GO" id="GO:0016020">
    <property type="term" value="C:membrane"/>
    <property type="evidence" value="ECO:0007669"/>
    <property type="project" value="UniProtKB-SubCell"/>
</dbReference>
<evidence type="ECO:0000313" key="9">
    <source>
        <dbReference type="EMBL" id="ESO13223.1"/>
    </source>
</evidence>